<feature type="compositionally biased region" description="Low complexity" evidence="2">
    <location>
        <begin position="12"/>
        <end position="22"/>
    </location>
</feature>
<evidence type="ECO:0000313" key="5">
    <source>
        <dbReference type="Proteomes" id="UP000298138"/>
    </source>
</evidence>
<keyword evidence="5" id="KW-1185">Reference proteome</keyword>
<dbReference type="CDD" id="cd00586">
    <property type="entry name" value="4HBT"/>
    <property type="match status" value="1"/>
</dbReference>
<sequence>MQPPQRSRAGASSSSSSSSSSSPTSPITTAIVASAAFLVLVVGVVIVDASSSSSPSSSTTTAESTGAGATGSTGLAMTVLSTLMGAVLKTLKFEWPTAVKTVFWLLCLINIKNVPLTWHFRFYRSLITNMYFSRHRYPSPTHLFTPHITASRSPLYESDLNGHKSNSTYFSDLDIARTHLVAHLTKRSFQLRKQRGDPLMYVALGGVCALFRREIKPFARYELHSRVLGWDGKWLFVVSHFVTPGWKKDDGNGGHKVFASCLSKYVFKSGRQTVPPEVVFQESGLIPERPVGSVVTPRPGSPEAGEEGLVEGRTAEAQVERLVPGGVGEKGVEGYWSWERVEEERKRGLEVARGILELDALDAEVRDGTEVGLEKLPGWFMGF</sequence>
<name>A0A4S2MH64_9PEZI</name>
<dbReference type="Pfam" id="PF13279">
    <property type="entry name" value="4HBT_2"/>
    <property type="match status" value="1"/>
</dbReference>
<evidence type="ECO:0000256" key="3">
    <source>
        <dbReference type="SAM" id="Phobius"/>
    </source>
</evidence>
<dbReference type="Gene3D" id="3.10.129.10">
    <property type="entry name" value="Hotdog Thioesterase"/>
    <property type="match status" value="1"/>
</dbReference>
<dbReference type="EMBL" id="ML220202">
    <property type="protein sequence ID" value="TGZ76190.1"/>
    <property type="molecule type" value="Genomic_DNA"/>
</dbReference>
<dbReference type="PANTHER" id="PTHR12475">
    <property type="match status" value="1"/>
</dbReference>
<dbReference type="PANTHER" id="PTHR12475:SF4">
    <property type="entry name" value="PROTEIN THEM6"/>
    <property type="match status" value="1"/>
</dbReference>
<keyword evidence="3" id="KW-1133">Transmembrane helix</keyword>
<reference evidence="4 5" key="1">
    <citation type="submission" date="2019-04" db="EMBL/GenBank/DDBJ databases">
        <title>Comparative genomics and transcriptomics to analyze fruiting body development in filamentous ascomycetes.</title>
        <authorList>
            <consortium name="DOE Joint Genome Institute"/>
            <person name="Lutkenhaus R."/>
            <person name="Traeger S."/>
            <person name="Breuer J."/>
            <person name="Kuo A."/>
            <person name="Lipzen A."/>
            <person name="Pangilinan J."/>
            <person name="Dilworth D."/>
            <person name="Sandor L."/>
            <person name="Poggeler S."/>
            <person name="Barry K."/>
            <person name="Grigoriev I.V."/>
            <person name="Nowrousian M."/>
        </authorList>
    </citation>
    <scope>NUCLEOTIDE SEQUENCE [LARGE SCALE GENOMIC DNA]</scope>
    <source>
        <strain evidence="4 5">CBS 389.68</strain>
    </source>
</reference>
<keyword evidence="3" id="KW-0812">Transmembrane</keyword>
<dbReference type="AlphaFoldDB" id="A0A4S2MH64"/>
<evidence type="ECO:0008006" key="6">
    <source>
        <dbReference type="Google" id="ProtNLM"/>
    </source>
</evidence>
<keyword evidence="3" id="KW-0472">Membrane</keyword>
<evidence type="ECO:0000256" key="2">
    <source>
        <dbReference type="SAM" id="MobiDB-lite"/>
    </source>
</evidence>
<proteinExistence type="inferred from homology"/>
<feature type="region of interest" description="Disordered" evidence="2">
    <location>
        <begin position="50"/>
        <end position="69"/>
    </location>
</feature>
<dbReference type="InParanoid" id="A0A4S2MH64"/>
<dbReference type="OrthoDB" id="265761at2759"/>
<feature type="transmembrane region" description="Helical" evidence="3">
    <location>
        <begin position="27"/>
        <end position="47"/>
    </location>
</feature>
<dbReference type="SUPFAM" id="SSF54637">
    <property type="entry name" value="Thioesterase/thiol ester dehydrase-isomerase"/>
    <property type="match status" value="1"/>
</dbReference>
<organism evidence="4 5">
    <name type="scientific">Ascodesmis nigricans</name>
    <dbReference type="NCBI Taxonomy" id="341454"/>
    <lineage>
        <taxon>Eukaryota</taxon>
        <taxon>Fungi</taxon>
        <taxon>Dikarya</taxon>
        <taxon>Ascomycota</taxon>
        <taxon>Pezizomycotina</taxon>
        <taxon>Pezizomycetes</taxon>
        <taxon>Pezizales</taxon>
        <taxon>Ascodesmidaceae</taxon>
        <taxon>Ascodesmis</taxon>
    </lineage>
</organism>
<evidence type="ECO:0000256" key="1">
    <source>
        <dbReference type="ARBA" id="ARBA00038476"/>
    </source>
</evidence>
<dbReference type="InterPro" id="IPR051490">
    <property type="entry name" value="THEM6_lcsJ_thioesterase"/>
</dbReference>
<accession>A0A4S2MH64</accession>
<gene>
    <name evidence="4" type="ORF">EX30DRAFT_345102</name>
</gene>
<dbReference type="Proteomes" id="UP000298138">
    <property type="component" value="Unassembled WGS sequence"/>
</dbReference>
<evidence type="ECO:0000313" key="4">
    <source>
        <dbReference type="EMBL" id="TGZ76190.1"/>
    </source>
</evidence>
<feature type="region of interest" description="Disordered" evidence="2">
    <location>
        <begin position="1"/>
        <end position="24"/>
    </location>
</feature>
<feature type="region of interest" description="Disordered" evidence="2">
    <location>
        <begin position="291"/>
        <end position="311"/>
    </location>
</feature>
<comment type="similarity">
    <text evidence="1">Belongs to the lcsJ thioesterase family.</text>
</comment>
<feature type="transmembrane region" description="Helical" evidence="3">
    <location>
        <begin position="67"/>
        <end position="88"/>
    </location>
</feature>
<protein>
    <recommendedName>
        <fullName evidence="6">Thioesterase/thiol ester dehydrase-isomerase</fullName>
    </recommendedName>
</protein>
<dbReference type="InterPro" id="IPR029069">
    <property type="entry name" value="HotDog_dom_sf"/>
</dbReference>